<evidence type="ECO:0000256" key="4">
    <source>
        <dbReference type="ARBA" id="ARBA00023098"/>
    </source>
</evidence>
<keyword evidence="4" id="KW-0443">Lipid metabolism</keyword>
<evidence type="ECO:0000256" key="3">
    <source>
        <dbReference type="ARBA" id="ARBA00022832"/>
    </source>
</evidence>
<reference evidence="5 6" key="1">
    <citation type="journal article" date="2019" name="Int. J. Syst. Evol. Microbiol.">
        <title>The Global Catalogue of Microorganisms (GCM) 10K type strain sequencing project: providing services to taxonomists for standard genome sequencing and annotation.</title>
        <authorList>
            <consortium name="The Broad Institute Genomics Platform"/>
            <consortium name="The Broad Institute Genome Sequencing Center for Infectious Disease"/>
            <person name="Wu L."/>
            <person name="Ma J."/>
        </authorList>
    </citation>
    <scope>NUCLEOTIDE SEQUENCE [LARGE SCALE GENOMIC DNA]</scope>
    <source>
        <strain evidence="5 6">JCM 16009</strain>
    </source>
</reference>
<dbReference type="Proteomes" id="UP001500449">
    <property type="component" value="Unassembled WGS sequence"/>
</dbReference>
<protein>
    <submittedName>
        <fullName evidence="5">PaaI family thioesterase</fullName>
    </submittedName>
</protein>
<dbReference type="Gene3D" id="3.10.129.10">
    <property type="entry name" value="Hotdog Thioesterase"/>
    <property type="match status" value="1"/>
</dbReference>
<dbReference type="PANTHER" id="PTHR12418:SF19">
    <property type="entry name" value="ACYL-COENZYME A THIOESTERASE THEM4"/>
    <property type="match status" value="1"/>
</dbReference>
<keyword evidence="6" id="KW-1185">Reference proteome</keyword>
<accession>A0ABN2NGU1</accession>
<dbReference type="EMBL" id="BAAAQK010000022">
    <property type="protein sequence ID" value="GAA1866979.1"/>
    <property type="molecule type" value="Genomic_DNA"/>
</dbReference>
<keyword evidence="2" id="KW-0378">Hydrolase</keyword>
<comment type="caution">
    <text evidence="5">The sequence shown here is derived from an EMBL/GenBank/DDBJ whole genome shotgun (WGS) entry which is preliminary data.</text>
</comment>
<dbReference type="PANTHER" id="PTHR12418">
    <property type="entry name" value="ACYL-COENZYME A THIOESTERASE THEM4"/>
    <property type="match status" value="1"/>
</dbReference>
<name>A0ABN2NGU1_9PSEU</name>
<keyword evidence="1" id="KW-0963">Cytoplasm</keyword>
<organism evidence="5 6">
    <name type="scientific">Pseudonocardia ailaonensis</name>
    <dbReference type="NCBI Taxonomy" id="367279"/>
    <lineage>
        <taxon>Bacteria</taxon>
        <taxon>Bacillati</taxon>
        <taxon>Actinomycetota</taxon>
        <taxon>Actinomycetes</taxon>
        <taxon>Pseudonocardiales</taxon>
        <taxon>Pseudonocardiaceae</taxon>
        <taxon>Pseudonocardia</taxon>
    </lineage>
</organism>
<evidence type="ECO:0000313" key="5">
    <source>
        <dbReference type="EMBL" id="GAA1866979.1"/>
    </source>
</evidence>
<evidence type="ECO:0000313" key="6">
    <source>
        <dbReference type="Proteomes" id="UP001500449"/>
    </source>
</evidence>
<dbReference type="InterPro" id="IPR052365">
    <property type="entry name" value="THEM4/THEM5_acyl-CoA_thioest"/>
</dbReference>
<evidence type="ECO:0000256" key="2">
    <source>
        <dbReference type="ARBA" id="ARBA00022801"/>
    </source>
</evidence>
<dbReference type="SUPFAM" id="SSF54637">
    <property type="entry name" value="Thioesterase/thiol ester dehydrase-isomerase"/>
    <property type="match status" value="1"/>
</dbReference>
<evidence type="ECO:0000256" key="1">
    <source>
        <dbReference type="ARBA" id="ARBA00022490"/>
    </source>
</evidence>
<gene>
    <name evidence="5" type="ORF">GCM10009836_54260</name>
</gene>
<keyword evidence="3" id="KW-0276">Fatty acid metabolism</keyword>
<sequence length="210" mass="22255">MTAEISTDPEAAAVVAFAADMRRALDAIAWSRPPVQVWQQAAALARDLARLAEAYPIADPADRVVGRVGGVPGRGQNLVPPMRRLHVSATEVEAEVVLDRTHLGNGGAHGGVAPLMFDELLGNLANLGAARLARTAYLHVDYRAVMPIGVPVRLSGRVARVSGRKRFLVGAASLGEQVFVEVEGLFVELRPGAEPDLHLPVDSSAGKTTY</sequence>
<dbReference type="InterPro" id="IPR029069">
    <property type="entry name" value="HotDog_dom_sf"/>
</dbReference>
<dbReference type="RefSeq" id="WP_344423024.1">
    <property type="nucleotide sequence ID" value="NZ_BAAAQK010000022.1"/>
</dbReference>
<proteinExistence type="predicted"/>